<dbReference type="Proteomes" id="UP000036520">
    <property type="component" value="Chromosome"/>
</dbReference>
<gene>
    <name evidence="1" type="ORF">CA2015_0075</name>
</gene>
<dbReference type="CDD" id="cd15482">
    <property type="entry name" value="Sialidase_non-viral"/>
    <property type="match status" value="1"/>
</dbReference>
<evidence type="ECO:0000313" key="2">
    <source>
        <dbReference type="Proteomes" id="UP000036520"/>
    </source>
</evidence>
<dbReference type="STRING" id="320787.CA2015_0075"/>
<organism evidence="1 2">
    <name type="scientific">Cyclobacterium amurskyense</name>
    <dbReference type="NCBI Taxonomy" id="320787"/>
    <lineage>
        <taxon>Bacteria</taxon>
        <taxon>Pseudomonadati</taxon>
        <taxon>Bacteroidota</taxon>
        <taxon>Cytophagia</taxon>
        <taxon>Cytophagales</taxon>
        <taxon>Cyclobacteriaceae</taxon>
        <taxon>Cyclobacterium</taxon>
    </lineage>
</organism>
<dbReference type="Gene3D" id="2.120.10.10">
    <property type="match status" value="1"/>
</dbReference>
<dbReference type="SUPFAM" id="SSF50939">
    <property type="entry name" value="Sialidases"/>
    <property type="match status" value="1"/>
</dbReference>
<protein>
    <submittedName>
        <fullName evidence="1">Sialidase</fullName>
    </submittedName>
</protein>
<reference evidence="1 2" key="1">
    <citation type="submission" date="2015-07" db="EMBL/GenBank/DDBJ databases">
        <authorList>
            <person name="Kim K.M."/>
        </authorList>
    </citation>
    <scope>NUCLEOTIDE SEQUENCE [LARGE SCALE GENOMIC DNA]</scope>
    <source>
        <strain evidence="1 2">KCTC 12363</strain>
    </source>
</reference>
<dbReference type="EMBL" id="CP012040">
    <property type="protein sequence ID" value="AKP49559.1"/>
    <property type="molecule type" value="Genomic_DNA"/>
</dbReference>
<dbReference type="PATRIC" id="fig|320787.5.peg.83"/>
<dbReference type="AlphaFoldDB" id="A0A0H4P635"/>
<evidence type="ECO:0000313" key="1">
    <source>
        <dbReference type="EMBL" id="AKP49559.1"/>
    </source>
</evidence>
<sequence>MFPYYWLFILLLKKNISMLNRRKFLLKSSASFLVLSLPQVGFSFPRAPLVPDFTVSLDVVAKLFDGKQCWVHPRAGKVNGTKEIVMTMSTLDLEGSDVFKGMYQIRSMDKGKTWTKPEKSEPLAPKMETIAGLERPVAAADFWPKWHEKSGVLLGTGHTIVYTPDWKVDHHGARHTSYSVYDPKSAEWLPWMKLEMPEGDELASAGAGCVQRLDLADGSILLPIYYTSQGKNSRVTVCHCSFDGKTLRYLKKGNSLWVDNETRGLHEPSLMEFGGKYFLTIRNDLQGYITSSKDGLHYDEIKPWTFDDGSPLGNYNTQQHWVRHSDGLYLVYTRRGADNDHVFRHRAPLFMAKIDTEKLAVIRETEIALVPERGARLGNFGVTEISPKETWVTVSEWMQPEGVEKYGSDGSVYVAKINWKKRNKLFGK</sequence>
<proteinExistence type="predicted"/>
<dbReference type="InterPro" id="IPR036278">
    <property type="entry name" value="Sialidase_sf"/>
</dbReference>
<keyword evidence="2" id="KW-1185">Reference proteome</keyword>
<accession>A0A0H4P635</accession>
<name>A0A0H4P635_9BACT</name>
<dbReference type="KEGG" id="camu:CA2015_0075"/>